<dbReference type="InterPro" id="IPR036390">
    <property type="entry name" value="WH_DNA-bd_sf"/>
</dbReference>
<dbReference type="InterPro" id="IPR012318">
    <property type="entry name" value="HTH_CRP"/>
</dbReference>
<name>A0ABU1L955_9FLAO</name>
<dbReference type="InterPro" id="IPR018490">
    <property type="entry name" value="cNMP-bd_dom_sf"/>
</dbReference>
<dbReference type="Gene3D" id="2.60.120.10">
    <property type="entry name" value="Jelly Rolls"/>
    <property type="match status" value="1"/>
</dbReference>
<accession>A0ABU1L955</accession>
<keyword evidence="1" id="KW-0805">Transcription regulation</keyword>
<dbReference type="EMBL" id="JAVDQS010000001">
    <property type="protein sequence ID" value="MDR6403249.1"/>
    <property type="molecule type" value="Genomic_DNA"/>
</dbReference>
<evidence type="ECO:0000256" key="3">
    <source>
        <dbReference type="ARBA" id="ARBA00023163"/>
    </source>
</evidence>
<feature type="domain" description="Cyclic nucleotide-binding" evidence="4">
    <location>
        <begin position="1"/>
        <end position="100"/>
    </location>
</feature>
<dbReference type="CDD" id="cd00038">
    <property type="entry name" value="CAP_ED"/>
    <property type="match status" value="1"/>
</dbReference>
<dbReference type="Pfam" id="PF00027">
    <property type="entry name" value="cNMP_binding"/>
    <property type="match status" value="1"/>
</dbReference>
<dbReference type="InterPro" id="IPR014710">
    <property type="entry name" value="RmlC-like_jellyroll"/>
</dbReference>
<evidence type="ECO:0000313" key="6">
    <source>
        <dbReference type="Proteomes" id="UP001184853"/>
    </source>
</evidence>
<dbReference type="RefSeq" id="WP_062161022.1">
    <property type="nucleotide sequence ID" value="NZ_JAVDQS010000001.1"/>
</dbReference>
<dbReference type="PROSITE" id="PS50042">
    <property type="entry name" value="CNMP_BINDING_3"/>
    <property type="match status" value="1"/>
</dbReference>
<dbReference type="SUPFAM" id="SSF51206">
    <property type="entry name" value="cAMP-binding domain-like"/>
    <property type="match status" value="1"/>
</dbReference>
<dbReference type="SUPFAM" id="SSF46785">
    <property type="entry name" value="Winged helix' DNA-binding domain"/>
    <property type="match status" value="1"/>
</dbReference>
<dbReference type="SMART" id="SM00100">
    <property type="entry name" value="cNMP"/>
    <property type="match status" value="1"/>
</dbReference>
<comment type="caution">
    <text evidence="5">The sequence shown here is derived from an EMBL/GenBank/DDBJ whole genome shotgun (WGS) entry which is preliminary data.</text>
</comment>
<reference evidence="5 6" key="1">
    <citation type="submission" date="2023-07" db="EMBL/GenBank/DDBJ databases">
        <title>Sorghum-associated microbial communities from plants grown in Nebraska, USA.</title>
        <authorList>
            <person name="Schachtman D."/>
        </authorList>
    </citation>
    <scope>NUCLEOTIDE SEQUENCE [LARGE SCALE GENOMIC DNA]</scope>
    <source>
        <strain evidence="5 6">DS1709</strain>
    </source>
</reference>
<protein>
    <submittedName>
        <fullName evidence="5">CRP-like cAMP-binding protein</fullName>
    </submittedName>
</protein>
<proteinExistence type="predicted"/>
<gene>
    <name evidence="5" type="ORF">J2781_000153</name>
</gene>
<sequence>MLVDVDLLFSYNGFIKTYSRSEVIFKEGDIPRFYYQVITGSVKLNHIGEDNKELIQSILREGQSVCELLSFIDDPFPVNAIAMSECTILKVPKPEFLQLLDEHHEAAIAVRKFIAQRLYHKFIMMQNNASKYSHVRIKGILEYFKSFTDDETPYSYEVPLTRKQLASITDLRIETVIRTVKKMESEKLLKIKKGKIYF</sequence>
<evidence type="ECO:0000256" key="1">
    <source>
        <dbReference type="ARBA" id="ARBA00023015"/>
    </source>
</evidence>
<evidence type="ECO:0000313" key="5">
    <source>
        <dbReference type="EMBL" id="MDR6403249.1"/>
    </source>
</evidence>
<dbReference type="Gene3D" id="1.10.10.10">
    <property type="entry name" value="Winged helix-like DNA-binding domain superfamily/Winged helix DNA-binding domain"/>
    <property type="match status" value="1"/>
</dbReference>
<evidence type="ECO:0000256" key="2">
    <source>
        <dbReference type="ARBA" id="ARBA00023125"/>
    </source>
</evidence>
<keyword evidence="3" id="KW-0804">Transcription</keyword>
<dbReference type="InterPro" id="IPR000595">
    <property type="entry name" value="cNMP-bd_dom"/>
</dbReference>
<dbReference type="Pfam" id="PF13545">
    <property type="entry name" value="HTH_Crp_2"/>
    <property type="match status" value="1"/>
</dbReference>
<evidence type="ECO:0000259" key="4">
    <source>
        <dbReference type="PROSITE" id="PS50042"/>
    </source>
</evidence>
<dbReference type="InterPro" id="IPR036388">
    <property type="entry name" value="WH-like_DNA-bd_sf"/>
</dbReference>
<keyword evidence="2" id="KW-0238">DNA-binding</keyword>
<organism evidence="5 6">
    <name type="scientific">Chryseobacterium geocarposphaerae</name>
    <dbReference type="NCBI Taxonomy" id="1416776"/>
    <lineage>
        <taxon>Bacteria</taxon>
        <taxon>Pseudomonadati</taxon>
        <taxon>Bacteroidota</taxon>
        <taxon>Flavobacteriia</taxon>
        <taxon>Flavobacteriales</taxon>
        <taxon>Weeksellaceae</taxon>
        <taxon>Chryseobacterium group</taxon>
        <taxon>Chryseobacterium</taxon>
    </lineage>
</organism>
<keyword evidence="6" id="KW-1185">Reference proteome</keyword>
<dbReference type="Proteomes" id="UP001184853">
    <property type="component" value="Unassembled WGS sequence"/>
</dbReference>